<evidence type="ECO:0000313" key="3">
    <source>
        <dbReference type="EMBL" id="CAK1554677.1"/>
    </source>
</evidence>
<feature type="coiled-coil region" evidence="1">
    <location>
        <begin position="70"/>
        <end position="97"/>
    </location>
</feature>
<name>A0AAV1JZA8_9NEOP</name>
<keyword evidence="4" id="KW-1185">Reference proteome</keyword>
<keyword evidence="1" id="KW-0175">Coiled coil</keyword>
<organism evidence="3 4">
    <name type="scientific">Leptosia nina</name>
    <dbReference type="NCBI Taxonomy" id="320188"/>
    <lineage>
        <taxon>Eukaryota</taxon>
        <taxon>Metazoa</taxon>
        <taxon>Ecdysozoa</taxon>
        <taxon>Arthropoda</taxon>
        <taxon>Hexapoda</taxon>
        <taxon>Insecta</taxon>
        <taxon>Pterygota</taxon>
        <taxon>Neoptera</taxon>
        <taxon>Endopterygota</taxon>
        <taxon>Lepidoptera</taxon>
        <taxon>Glossata</taxon>
        <taxon>Ditrysia</taxon>
        <taxon>Papilionoidea</taxon>
        <taxon>Pieridae</taxon>
        <taxon>Pierinae</taxon>
        <taxon>Leptosia</taxon>
    </lineage>
</organism>
<evidence type="ECO:0000256" key="2">
    <source>
        <dbReference type="SAM" id="MobiDB-lite"/>
    </source>
</evidence>
<comment type="caution">
    <text evidence="3">The sequence shown here is derived from an EMBL/GenBank/DDBJ whole genome shotgun (WGS) entry which is preliminary data.</text>
</comment>
<feature type="region of interest" description="Disordered" evidence="2">
    <location>
        <begin position="24"/>
        <end position="43"/>
    </location>
</feature>
<sequence length="243" mass="27616">MANSAEYTSLFALVDSHLSKTSINSDKSSIENHNNGHNSTTSEGQIIPSLCSRLPASPFSKGSSSIHNILAEQVSNMLKAKEKKKQEEERKMLLNNTPKVENKKDDTFVIDLMQALQTPYNPPKPIKKEKELSRSQSFEKLFQLKLDESTEESRSKVNPRRVLLSQKSNMKTYTRKMVRAGKPSTFGKVMSSRFRCVTVPYREETLQFDIKAFDFATPSPCDIFKSKLKRPTMSCTYTAIIEF</sequence>
<proteinExistence type="predicted"/>
<accession>A0AAV1JZA8</accession>
<evidence type="ECO:0000256" key="1">
    <source>
        <dbReference type="SAM" id="Coils"/>
    </source>
</evidence>
<evidence type="ECO:0000313" key="4">
    <source>
        <dbReference type="Proteomes" id="UP001497472"/>
    </source>
</evidence>
<dbReference type="EMBL" id="CAVLEF010000279">
    <property type="protein sequence ID" value="CAK1554677.1"/>
    <property type="molecule type" value="Genomic_DNA"/>
</dbReference>
<gene>
    <name evidence="3" type="ORF">LNINA_LOCUS13565</name>
</gene>
<protein>
    <submittedName>
        <fullName evidence="3">Uncharacterized protein</fullName>
    </submittedName>
</protein>
<dbReference type="Proteomes" id="UP001497472">
    <property type="component" value="Unassembled WGS sequence"/>
</dbReference>
<reference evidence="3 4" key="1">
    <citation type="submission" date="2023-11" db="EMBL/GenBank/DDBJ databases">
        <authorList>
            <person name="Okamura Y."/>
        </authorList>
    </citation>
    <scope>NUCLEOTIDE SEQUENCE [LARGE SCALE GENOMIC DNA]</scope>
</reference>
<dbReference type="AlphaFoldDB" id="A0AAV1JZA8"/>